<feature type="domain" description="Beta-lactamase-related" evidence="2">
    <location>
        <begin position="44"/>
        <end position="359"/>
    </location>
</feature>
<organism evidence="3">
    <name type="scientific">Eiseniibacteriota bacterium</name>
    <dbReference type="NCBI Taxonomy" id="2212470"/>
    <lineage>
        <taxon>Bacteria</taxon>
        <taxon>Candidatus Eiseniibacteriota</taxon>
    </lineage>
</organism>
<keyword evidence="3" id="KW-0378">Hydrolase</keyword>
<dbReference type="Gene3D" id="3.40.710.10">
    <property type="entry name" value="DD-peptidase/beta-lactamase superfamily"/>
    <property type="match status" value="1"/>
</dbReference>
<dbReference type="Pfam" id="PF00144">
    <property type="entry name" value="Beta-lactamase"/>
    <property type="match status" value="1"/>
</dbReference>
<evidence type="ECO:0000256" key="1">
    <source>
        <dbReference type="SAM" id="SignalP"/>
    </source>
</evidence>
<dbReference type="GO" id="GO:0016787">
    <property type="term" value="F:hydrolase activity"/>
    <property type="evidence" value="ECO:0007669"/>
    <property type="project" value="UniProtKB-KW"/>
</dbReference>
<comment type="caution">
    <text evidence="3">The sequence shown here is derived from an EMBL/GenBank/DDBJ whole genome shotgun (WGS) entry which is preliminary data.</text>
</comment>
<dbReference type="InterPro" id="IPR001466">
    <property type="entry name" value="Beta-lactam-related"/>
</dbReference>
<evidence type="ECO:0000313" key="3">
    <source>
        <dbReference type="EMBL" id="HER43963.1"/>
    </source>
</evidence>
<evidence type="ECO:0000259" key="2">
    <source>
        <dbReference type="Pfam" id="PF00144"/>
    </source>
</evidence>
<dbReference type="PROSITE" id="PS51257">
    <property type="entry name" value="PROKAR_LIPOPROTEIN"/>
    <property type="match status" value="1"/>
</dbReference>
<accession>A0A7V2AVD0</accession>
<dbReference type="SUPFAM" id="SSF56601">
    <property type="entry name" value="beta-lactamase/transpeptidase-like"/>
    <property type="match status" value="1"/>
</dbReference>
<sequence>MKLVVPVAALLTAIVVLSCQQNQRETAQIGAALQAAMDESIPGSGAIGVSAAVVFPDGELWAGATGISHEGAPLTTDMLFDIASAQKNLQAALALKLIEEGLIALDDPLEKWLPPIDHVDGGITVRQIMNMTSGIHDFVGDPASPFRIGYLNIDFEHLWTWEEIQETFVRAPSFEPGTNCQYSSTNYIVLKHVIETATGSKQPELLEKMVLKPNNMDYTLADFSGDLPQTMKIAHGWFDTNGDGQPEDISGNSLNWIVSLSPMLVYSTPSDMARWLDALYHGKRVLAEETLEEMLTFTGPVRGEPLMKGYGLGAVDINLGALMPQWERIRVYGHLGLQYGYMTAACYFPDYEVSLVIMS</sequence>
<feature type="signal peptide" evidence="1">
    <location>
        <begin position="1"/>
        <end position="18"/>
    </location>
</feature>
<reference evidence="3" key="1">
    <citation type="journal article" date="2020" name="mSystems">
        <title>Genome- and Community-Level Interaction Insights into Carbon Utilization and Element Cycling Functions of Hydrothermarchaeota in Hydrothermal Sediment.</title>
        <authorList>
            <person name="Zhou Z."/>
            <person name="Liu Y."/>
            <person name="Xu W."/>
            <person name="Pan J."/>
            <person name="Luo Z.H."/>
            <person name="Li M."/>
        </authorList>
    </citation>
    <scope>NUCLEOTIDE SEQUENCE [LARGE SCALE GENOMIC DNA]</scope>
    <source>
        <strain evidence="3">SpSt-1233</strain>
    </source>
</reference>
<keyword evidence="1" id="KW-0732">Signal</keyword>
<gene>
    <name evidence="3" type="ORF">ENO08_05840</name>
</gene>
<proteinExistence type="predicted"/>
<dbReference type="InterPro" id="IPR050491">
    <property type="entry name" value="AmpC-like"/>
</dbReference>
<feature type="chain" id="PRO_5031263016" evidence="1">
    <location>
        <begin position="19"/>
        <end position="359"/>
    </location>
</feature>
<dbReference type="Proteomes" id="UP000886069">
    <property type="component" value="Unassembled WGS sequence"/>
</dbReference>
<dbReference type="PANTHER" id="PTHR46825:SF9">
    <property type="entry name" value="BETA-LACTAMASE-RELATED DOMAIN-CONTAINING PROTEIN"/>
    <property type="match status" value="1"/>
</dbReference>
<dbReference type="EMBL" id="DSEC01000411">
    <property type="protein sequence ID" value="HER43963.1"/>
    <property type="molecule type" value="Genomic_DNA"/>
</dbReference>
<dbReference type="InterPro" id="IPR012338">
    <property type="entry name" value="Beta-lactam/transpept-like"/>
</dbReference>
<feature type="non-terminal residue" evidence="3">
    <location>
        <position position="359"/>
    </location>
</feature>
<dbReference type="AlphaFoldDB" id="A0A7V2AVD0"/>
<protein>
    <submittedName>
        <fullName evidence="3">Class A beta-lactamase-related serine hydrolase</fullName>
    </submittedName>
</protein>
<dbReference type="PANTHER" id="PTHR46825">
    <property type="entry name" value="D-ALANYL-D-ALANINE-CARBOXYPEPTIDASE/ENDOPEPTIDASE AMPH"/>
    <property type="match status" value="1"/>
</dbReference>
<name>A0A7V2AVD0_UNCEI</name>